<dbReference type="Proteomes" id="UP000219167">
    <property type="component" value="Unassembled WGS sequence"/>
</dbReference>
<evidence type="ECO:0000313" key="2">
    <source>
        <dbReference type="Proteomes" id="UP000219167"/>
    </source>
</evidence>
<organism evidence="1 2">
    <name type="scientific">Rhizobium subbaraonis</name>
    <dbReference type="NCBI Taxonomy" id="908946"/>
    <lineage>
        <taxon>Bacteria</taxon>
        <taxon>Pseudomonadati</taxon>
        <taxon>Pseudomonadota</taxon>
        <taxon>Alphaproteobacteria</taxon>
        <taxon>Hyphomicrobiales</taxon>
        <taxon>Rhizobiaceae</taxon>
        <taxon>Rhizobium/Agrobacterium group</taxon>
        <taxon>Rhizobium</taxon>
    </lineage>
</organism>
<evidence type="ECO:0000313" key="1">
    <source>
        <dbReference type="EMBL" id="SOC45986.1"/>
    </source>
</evidence>
<protein>
    <submittedName>
        <fullName evidence="1">Uncharacterized protein</fullName>
    </submittedName>
</protein>
<sequence>MREPYRRLAKILARTRKNGTDGATREGMPIGVNFACQAFSNNPVTAVQHDGRSPTTRRTGRWDYRPFSCAYPRADGRFHQFHGRRPHESPRYAGHPREVDVPEENLAMLPGALKTARRRADKEALVADPRRDGDFMTSNLSVLGGLTAKGHVVTTTRFEFYRATSNEGGQTVFGIPPEGDVVCITVCTTVTDSQSRTHTFPFPATSFLAWKNSTSTIVRSSRQYGNDMD</sequence>
<dbReference type="EMBL" id="OBQD01000019">
    <property type="protein sequence ID" value="SOC45986.1"/>
    <property type="molecule type" value="Genomic_DNA"/>
</dbReference>
<gene>
    <name evidence="1" type="ORF">SAMN05892877_119100</name>
</gene>
<reference evidence="1 2" key="1">
    <citation type="submission" date="2017-08" db="EMBL/GenBank/DDBJ databases">
        <authorList>
            <person name="de Groot N.N."/>
        </authorList>
    </citation>
    <scope>NUCLEOTIDE SEQUENCE [LARGE SCALE GENOMIC DNA]</scope>
    <source>
        <strain evidence="1 2">JC85</strain>
    </source>
</reference>
<dbReference type="AlphaFoldDB" id="A0A285UZ23"/>
<accession>A0A285UZ23</accession>
<keyword evidence="2" id="KW-1185">Reference proteome</keyword>
<name>A0A285UZ23_9HYPH</name>
<proteinExistence type="predicted"/>